<reference evidence="1" key="1">
    <citation type="submission" date="2023-03" db="EMBL/GenBank/DDBJ databases">
        <authorList>
            <person name="Shen W."/>
            <person name="Cai J."/>
        </authorList>
    </citation>
    <scope>NUCLEOTIDE SEQUENCE</scope>
    <source>
        <strain evidence="1">K69-2</strain>
    </source>
</reference>
<dbReference type="Proteomes" id="UP001183682">
    <property type="component" value="Unassembled WGS sequence"/>
</dbReference>
<proteinExistence type="predicted"/>
<comment type="caution">
    <text evidence="1">The sequence shown here is derived from an EMBL/GenBank/DDBJ whole genome shotgun (WGS) entry which is preliminary data.</text>
</comment>
<accession>A0AAE4KYB8</accession>
<evidence type="ECO:0000313" key="2">
    <source>
        <dbReference type="Proteomes" id="UP001183682"/>
    </source>
</evidence>
<dbReference type="AlphaFoldDB" id="A0AAE4KYB8"/>
<gene>
    <name evidence="1" type="ORF">P7E30_12010</name>
</gene>
<evidence type="ECO:0000313" key="1">
    <source>
        <dbReference type="EMBL" id="MDT2690922.1"/>
    </source>
</evidence>
<protein>
    <submittedName>
        <fullName evidence="1">Uncharacterized protein</fullName>
    </submittedName>
</protein>
<name>A0AAE4KYB8_ENTGA</name>
<dbReference type="EMBL" id="JARPZN010000009">
    <property type="protein sequence ID" value="MDT2690922.1"/>
    <property type="molecule type" value="Genomic_DNA"/>
</dbReference>
<organism evidence="1 2">
    <name type="scientific">Enterococcus gallinarum</name>
    <dbReference type="NCBI Taxonomy" id="1353"/>
    <lineage>
        <taxon>Bacteria</taxon>
        <taxon>Bacillati</taxon>
        <taxon>Bacillota</taxon>
        <taxon>Bacilli</taxon>
        <taxon>Lactobacillales</taxon>
        <taxon>Enterococcaceae</taxon>
        <taxon>Enterococcus</taxon>
    </lineage>
</organism>
<sequence length="133" mass="15749">MNKNMIKEPLDAQKQYQLKKLARKALFELTDEEYHPNWFNDPQAIKRRDRLLVILGDPIDPVRKVGETEEAFQKRRCQHFFDVRPGLEERVLSDLLAGKKVKHVSEAYQIPPSKLTYLRKKYHLFPKQAMNTS</sequence>